<dbReference type="InterPro" id="IPR051205">
    <property type="entry name" value="UbiH/COQ6_monooxygenase"/>
</dbReference>
<dbReference type="InterPro" id="IPR036188">
    <property type="entry name" value="FAD/NAD-bd_sf"/>
</dbReference>
<keyword evidence="4" id="KW-0285">Flavoprotein</keyword>
<dbReference type="Pfam" id="PF01494">
    <property type="entry name" value="FAD_binding_3"/>
    <property type="match status" value="1"/>
</dbReference>
<dbReference type="PANTHER" id="PTHR43876:SF8">
    <property type="entry name" value="2-OCTAPRENYL-6-METHOXYPHENOL HYDROXYLASE"/>
    <property type="match status" value="1"/>
</dbReference>
<evidence type="ECO:0000256" key="6">
    <source>
        <dbReference type="ARBA" id="ARBA00023002"/>
    </source>
</evidence>
<dbReference type="SUPFAM" id="SSF51905">
    <property type="entry name" value="FAD/NAD(P)-binding domain"/>
    <property type="match status" value="1"/>
</dbReference>
<keyword evidence="5" id="KW-0274">FAD</keyword>
<evidence type="ECO:0000256" key="2">
    <source>
        <dbReference type="ARBA" id="ARBA00004749"/>
    </source>
</evidence>
<dbReference type="NCBIfam" id="TIGR01988">
    <property type="entry name" value="Ubi-OHases"/>
    <property type="match status" value="1"/>
</dbReference>
<dbReference type="EMBL" id="JBHSGB010000006">
    <property type="protein sequence ID" value="MFC4654796.1"/>
    <property type="molecule type" value="Genomic_DNA"/>
</dbReference>
<dbReference type="InterPro" id="IPR011295">
    <property type="entry name" value="UbiH"/>
</dbReference>
<dbReference type="GO" id="GO:0016491">
    <property type="term" value="F:oxidoreductase activity"/>
    <property type="evidence" value="ECO:0007669"/>
    <property type="project" value="UniProtKB-KW"/>
</dbReference>
<name>A0ABV9JKK6_9GAMM</name>
<feature type="domain" description="FAD-binding" evidence="8">
    <location>
        <begin position="6"/>
        <end position="337"/>
    </location>
</feature>
<comment type="similarity">
    <text evidence="3">Belongs to the UbiH/COQ6 family.</text>
</comment>
<comment type="cofactor">
    <cofactor evidence="1">
        <name>FAD</name>
        <dbReference type="ChEBI" id="CHEBI:57692"/>
    </cofactor>
</comment>
<evidence type="ECO:0000256" key="3">
    <source>
        <dbReference type="ARBA" id="ARBA00005349"/>
    </source>
</evidence>
<keyword evidence="6 9" id="KW-0560">Oxidoreductase</keyword>
<keyword evidence="10" id="KW-1185">Reference proteome</keyword>
<dbReference type="InterPro" id="IPR010971">
    <property type="entry name" value="UbiH/COQ6"/>
</dbReference>
<organism evidence="9 10">
    <name type="scientific">Rheinheimera marina</name>
    <dbReference type="NCBI Taxonomy" id="1774958"/>
    <lineage>
        <taxon>Bacteria</taxon>
        <taxon>Pseudomonadati</taxon>
        <taxon>Pseudomonadota</taxon>
        <taxon>Gammaproteobacteria</taxon>
        <taxon>Chromatiales</taxon>
        <taxon>Chromatiaceae</taxon>
        <taxon>Rheinheimera</taxon>
    </lineage>
</organism>
<comment type="pathway">
    <text evidence="2">Cofactor biosynthesis; ubiquinone biosynthesis.</text>
</comment>
<dbReference type="Gene3D" id="3.50.50.60">
    <property type="entry name" value="FAD/NAD(P)-binding domain"/>
    <property type="match status" value="2"/>
</dbReference>
<accession>A0ABV9JKK6</accession>
<protein>
    <submittedName>
        <fullName evidence="9">2-octaprenyl-6-methoxyphenyl hydroxylase</fullName>
        <ecNumber evidence="9">1.14.13.-</ecNumber>
    </submittedName>
</protein>
<gene>
    <name evidence="9" type="primary">ubiH</name>
    <name evidence="9" type="synonym">visB</name>
    <name evidence="9" type="ORF">ACFO3I_07185</name>
</gene>
<reference evidence="10" key="1">
    <citation type="journal article" date="2019" name="Int. J. Syst. Evol. Microbiol.">
        <title>The Global Catalogue of Microorganisms (GCM) 10K type strain sequencing project: providing services to taxonomists for standard genome sequencing and annotation.</title>
        <authorList>
            <consortium name="The Broad Institute Genomics Platform"/>
            <consortium name="The Broad Institute Genome Sequencing Center for Infectious Disease"/>
            <person name="Wu L."/>
            <person name="Ma J."/>
        </authorList>
    </citation>
    <scope>NUCLEOTIDE SEQUENCE [LARGE SCALE GENOMIC DNA]</scope>
    <source>
        <strain evidence="10">DT28</strain>
    </source>
</reference>
<keyword evidence="7" id="KW-0503">Monooxygenase</keyword>
<evidence type="ECO:0000256" key="1">
    <source>
        <dbReference type="ARBA" id="ARBA00001974"/>
    </source>
</evidence>
<dbReference type="PRINTS" id="PR00420">
    <property type="entry name" value="RNGMNOXGNASE"/>
</dbReference>
<dbReference type="Proteomes" id="UP001595962">
    <property type="component" value="Unassembled WGS sequence"/>
</dbReference>
<dbReference type="PANTHER" id="PTHR43876">
    <property type="entry name" value="UBIQUINONE BIOSYNTHESIS MONOOXYGENASE COQ6, MITOCHONDRIAL"/>
    <property type="match status" value="1"/>
</dbReference>
<dbReference type="NCBIfam" id="TIGR01984">
    <property type="entry name" value="UbiH"/>
    <property type="match status" value="1"/>
</dbReference>
<dbReference type="NCBIfam" id="NF004356">
    <property type="entry name" value="PRK05732.1"/>
    <property type="match status" value="1"/>
</dbReference>
<evidence type="ECO:0000313" key="10">
    <source>
        <dbReference type="Proteomes" id="UP001595962"/>
    </source>
</evidence>
<sequence>MTEPFDILISGGGMAGAMLAHQLLQHAGLKVALIEQQAQASPSKSSFDSRSIALSQGSIGLLKNWGLWSLLAPHASPIKTIAVSDKGHFGKTYLQSSDYQLDALGQVIEVEHIGTVLHQKLQPYEAQGRLVWFRPDAISAITPSLDLQQVQLKSGVSLSCRLLVIAEGGASPSRELAGFALQSDDYGQTALIANIGLQGPHQGKAFERFTSTGPLALLPLTQQRYSLVWTLAPERAAALMQLPEADFLAALQSEAGYRAGVFHKAGQRALYPLTLRRASEAARHRVVLLGNSLHNLHPIAGQGFNLALRDIYSLLLLVQARINQATPAQLGDYAFTRAYQQLREPDMQQLILYTDALVRLFSNSSRLIALGRNIGLSGLNYCSGLKSQLAHFAMGLTPLKHIEQRLQQLGMTVPKRQTEGV</sequence>
<evidence type="ECO:0000256" key="5">
    <source>
        <dbReference type="ARBA" id="ARBA00022827"/>
    </source>
</evidence>
<evidence type="ECO:0000313" key="9">
    <source>
        <dbReference type="EMBL" id="MFC4654796.1"/>
    </source>
</evidence>
<dbReference type="EC" id="1.14.13.-" evidence="9"/>
<evidence type="ECO:0000256" key="7">
    <source>
        <dbReference type="ARBA" id="ARBA00023033"/>
    </source>
</evidence>
<proteinExistence type="inferred from homology"/>
<comment type="caution">
    <text evidence="9">The sequence shown here is derived from an EMBL/GenBank/DDBJ whole genome shotgun (WGS) entry which is preliminary data.</text>
</comment>
<evidence type="ECO:0000259" key="8">
    <source>
        <dbReference type="Pfam" id="PF01494"/>
    </source>
</evidence>
<evidence type="ECO:0000256" key="4">
    <source>
        <dbReference type="ARBA" id="ARBA00022630"/>
    </source>
</evidence>
<dbReference type="RefSeq" id="WP_377332898.1">
    <property type="nucleotide sequence ID" value="NZ_JBHSGB010000006.1"/>
</dbReference>
<dbReference type="InterPro" id="IPR002938">
    <property type="entry name" value="FAD-bd"/>
</dbReference>